<keyword evidence="3" id="KW-1185">Reference proteome</keyword>
<dbReference type="Pfam" id="PF01019">
    <property type="entry name" value="G_glu_transpept"/>
    <property type="match status" value="1"/>
</dbReference>
<evidence type="ECO:0000313" key="3">
    <source>
        <dbReference type="Proteomes" id="UP000236621"/>
    </source>
</evidence>
<evidence type="ECO:0000313" key="2">
    <source>
        <dbReference type="EMBL" id="PNY29538.1"/>
    </source>
</evidence>
<evidence type="ECO:0000256" key="1">
    <source>
        <dbReference type="SAM" id="MobiDB-lite"/>
    </source>
</evidence>
<feature type="region of interest" description="Disordered" evidence="1">
    <location>
        <begin position="727"/>
        <end position="776"/>
    </location>
</feature>
<dbReference type="InterPro" id="IPR043137">
    <property type="entry name" value="GGT_ssub_C"/>
</dbReference>
<sequence>MPLPSSSLYQDPTPAMWKFPSRRSVVHSTEGIVACTQPLAAKCGLEVLRAGGNAAASAAGLNMTEPCSTGIGGDMFILFWDASARTVKAMNGSGRSGAKCTLDTIRRDLGVADGATGSVPTKSVHAVTVPGAAAGWVDTVERFGSGKVDMATVLAPAIRLGEKGFPVSEVAGHAVPMMLRPEWTSSEAYIRAASPNFAEMLKHDPGAPGGVRAPRAGEMMKNPALARTFRALAEQGKPGFYAGRVAEALVAVVRDLGGRLELADLQHHLDAGSEPVEPISLKFSGQGQAARGGGVELWEHPPNGQGIVALMALGILQELEKQGKVPTFAPADFNTAPYLHAIIEALRLGFADGHWFVADPNVSAVPTQGLLSEAYLAERARLFDPSRAAAHLQHGEPPALTSPALQSSDTVYFTVADAQGNAASFINSNYEGFGTGIIPRGCGFTLQNRGANFSLDAAHPNRLEPRKRPYHTIIPGMVTNLSDGSLHSTFGVMGGFMQPQGHVQVLLGQLVGRLDPQQALDAPRVCIVADIPEGGNEAEWTVNVEEGMPEETIEGLRKLGHGVTVVRDVHRGLFGRGQIIRYTVDPVDGTPVWSAGSDMRADGAAKPSPPSLLPPGHHQPLVLKHLGQVAAVVHVLDDIRAPDKLALDVQLRDRRPVRVLLDALAQPRVLEHVEGGKLLRVDALHAQHLDDEPREPTLRHLGRALHEKHHGGRRDGLVDGGARLVGQQASLERRESRGGHGRDGRAKGRSRSGRAGGLPQQGLEQAGQRRGRSGQR</sequence>
<dbReference type="STRING" id="45235.A0A2K3QPT4"/>
<dbReference type="Gene3D" id="3.60.20.40">
    <property type="match status" value="1"/>
</dbReference>
<dbReference type="PANTHER" id="PTHR43881">
    <property type="entry name" value="GAMMA-GLUTAMYLTRANSPEPTIDASE (AFU_ORTHOLOGUE AFUA_4G13580)"/>
    <property type="match status" value="1"/>
</dbReference>
<feature type="compositionally biased region" description="Basic and acidic residues" evidence="1">
    <location>
        <begin position="731"/>
        <end position="746"/>
    </location>
</feature>
<organism evidence="2 3">
    <name type="scientific">Tolypocladium capitatum</name>
    <dbReference type="NCBI Taxonomy" id="45235"/>
    <lineage>
        <taxon>Eukaryota</taxon>
        <taxon>Fungi</taxon>
        <taxon>Dikarya</taxon>
        <taxon>Ascomycota</taxon>
        <taxon>Pezizomycotina</taxon>
        <taxon>Sordariomycetes</taxon>
        <taxon>Hypocreomycetidae</taxon>
        <taxon>Hypocreales</taxon>
        <taxon>Ophiocordycipitaceae</taxon>
        <taxon>Tolypocladium</taxon>
    </lineage>
</organism>
<name>A0A2K3QPT4_9HYPO</name>
<comment type="caution">
    <text evidence="2">The sequence shown here is derived from an EMBL/GenBank/DDBJ whole genome shotgun (WGS) entry which is preliminary data.</text>
</comment>
<reference evidence="2 3" key="1">
    <citation type="submission" date="2017-08" db="EMBL/GenBank/DDBJ databases">
        <title>Harnessing the power of phylogenomics to disentangle the directionality and signatures of interkingdom host jumping in the parasitic fungal genus Tolypocladium.</title>
        <authorList>
            <person name="Quandt C.A."/>
            <person name="Patterson W."/>
            <person name="Spatafora J.W."/>
        </authorList>
    </citation>
    <scope>NUCLEOTIDE SEQUENCE [LARGE SCALE GENOMIC DNA]</scope>
    <source>
        <strain evidence="2 3">CBS 113982</strain>
    </source>
</reference>
<dbReference type="InterPro" id="IPR043138">
    <property type="entry name" value="GGT_lsub"/>
</dbReference>
<dbReference type="SUPFAM" id="SSF56235">
    <property type="entry name" value="N-terminal nucleophile aminohydrolases (Ntn hydrolases)"/>
    <property type="match status" value="1"/>
</dbReference>
<dbReference type="EMBL" id="NRSZ01000098">
    <property type="protein sequence ID" value="PNY29538.1"/>
    <property type="molecule type" value="Genomic_DNA"/>
</dbReference>
<dbReference type="AlphaFoldDB" id="A0A2K3QPT4"/>
<dbReference type="OrthoDB" id="2015213at2759"/>
<dbReference type="PRINTS" id="PR01210">
    <property type="entry name" value="GGTRANSPTASE"/>
</dbReference>
<dbReference type="GO" id="GO:0016740">
    <property type="term" value="F:transferase activity"/>
    <property type="evidence" value="ECO:0007669"/>
    <property type="project" value="UniProtKB-KW"/>
</dbReference>
<keyword evidence="2" id="KW-0808">Transferase</keyword>
<gene>
    <name evidence="2" type="ORF">TCAP_00543</name>
</gene>
<dbReference type="Gene3D" id="1.10.246.130">
    <property type="match status" value="1"/>
</dbReference>
<dbReference type="Proteomes" id="UP000236621">
    <property type="component" value="Unassembled WGS sequence"/>
</dbReference>
<accession>A0A2K3QPT4</accession>
<dbReference type="InterPro" id="IPR029055">
    <property type="entry name" value="Ntn_hydrolases_N"/>
</dbReference>
<dbReference type="PANTHER" id="PTHR43881:SF1">
    <property type="entry name" value="GAMMA-GLUTAMYLTRANSPEPTIDASE (AFU_ORTHOLOGUE AFUA_4G13580)"/>
    <property type="match status" value="1"/>
</dbReference>
<protein>
    <submittedName>
        <fullName evidence="2">Gamma-glutamyltransferase YwrD</fullName>
    </submittedName>
</protein>
<proteinExistence type="predicted"/>
<dbReference type="InterPro" id="IPR052896">
    <property type="entry name" value="GGT-like_enzyme"/>
</dbReference>
<feature type="region of interest" description="Disordered" evidence="1">
    <location>
        <begin position="598"/>
        <end position="617"/>
    </location>
</feature>